<dbReference type="PANTHER" id="PTHR33202">
    <property type="entry name" value="ZINC UPTAKE REGULATION PROTEIN"/>
    <property type="match status" value="1"/>
</dbReference>
<gene>
    <name evidence="9" type="ORF">HNP65_000260</name>
</gene>
<proteinExistence type="inferred from homology"/>
<dbReference type="AlphaFoldDB" id="A0A841GQY4"/>
<dbReference type="InterPro" id="IPR043135">
    <property type="entry name" value="Fur_C"/>
</dbReference>
<keyword evidence="5" id="KW-0238">DNA-binding</keyword>
<dbReference type="Proteomes" id="UP000555828">
    <property type="component" value="Unassembled WGS sequence"/>
</dbReference>
<feature type="binding site" evidence="7">
    <location>
        <position position="90"/>
    </location>
    <ligand>
        <name>Zn(2+)</name>
        <dbReference type="ChEBI" id="CHEBI:29105"/>
    </ligand>
</feature>
<keyword evidence="7" id="KW-0479">Metal-binding</keyword>
<dbReference type="GO" id="GO:1900376">
    <property type="term" value="P:regulation of secondary metabolite biosynthetic process"/>
    <property type="evidence" value="ECO:0007669"/>
    <property type="project" value="TreeGrafter"/>
</dbReference>
<evidence type="ECO:0000256" key="4">
    <source>
        <dbReference type="ARBA" id="ARBA00023015"/>
    </source>
</evidence>
<keyword evidence="2" id="KW-0678">Repressor</keyword>
<evidence type="ECO:0000256" key="7">
    <source>
        <dbReference type="PIRSR" id="PIRSR602481-1"/>
    </source>
</evidence>
<comment type="similarity">
    <text evidence="1">Belongs to the Fur family.</text>
</comment>
<dbReference type="GO" id="GO:0008270">
    <property type="term" value="F:zinc ion binding"/>
    <property type="evidence" value="ECO:0007669"/>
    <property type="project" value="TreeGrafter"/>
</dbReference>
<sequence>MKRYAEMLKERNIRPTVQRIEILKFIVESKKHPSADEIYEHLKGKIHAISRATVYNTVSLLSEKKVIKEIITPSSIRYDFEFVEHHHFYCTKCKKVYDVFEALPEVPKIDSVEGHKVMNIQYCLVGICKNCLNGGE</sequence>
<dbReference type="InterPro" id="IPR036388">
    <property type="entry name" value="WH-like_DNA-bd_sf"/>
</dbReference>
<keyword evidence="4" id="KW-0805">Transcription regulation</keyword>
<dbReference type="Pfam" id="PF01475">
    <property type="entry name" value="FUR"/>
    <property type="match status" value="1"/>
</dbReference>
<evidence type="ECO:0000313" key="10">
    <source>
        <dbReference type="Proteomes" id="UP000555828"/>
    </source>
</evidence>
<dbReference type="GO" id="GO:0045892">
    <property type="term" value="P:negative regulation of DNA-templated transcription"/>
    <property type="evidence" value="ECO:0007669"/>
    <property type="project" value="TreeGrafter"/>
</dbReference>
<evidence type="ECO:0000256" key="3">
    <source>
        <dbReference type="ARBA" id="ARBA00022833"/>
    </source>
</evidence>
<keyword evidence="10" id="KW-1185">Reference proteome</keyword>
<evidence type="ECO:0000256" key="8">
    <source>
        <dbReference type="PIRSR" id="PIRSR602481-2"/>
    </source>
</evidence>
<comment type="caution">
    <text evidence="9">The sequence shown here is derived from an EMBL/GenBank/DDBJ whole genome shotgun (WGS) entry which is preliminary data.</text>
</comment>
<feature type="binding site" evidence="8">
    <location>
        <position position="105"/>
    </location>
    <ligand>
        <name>Fe cation</name>
        <dbReference type="ChEBI" id="CHEBI:24875"/>
    </ligand>
</feature>
<comment type="cofactor">
    <cofactor evidence="7">
        <name>Zn(2+)</name>
        <dbReference type="ChEBI" id="CHEBI:29105"/>
    </cofactor>
    <text evidence="7">Binds 1 zinc ion per subunit.</text>
</comment>
<accession>A0A841GQY4</accession>
<dbReference type="CDD" id="cd07153">
    <property type="entry name" value="Fur_like"/>
    <property type="match status" value="1"/>
</dbReference>
<dbReference type="InterPro" id="IPR002481">
    <property type="entry name" value="FUR"/>
</dbReference>
<protein>
    <submittedName>
        <fullName evidence="9">Fur family peroxide stress response transcriptional regulator</fullName>
    </submittedName>
</protein>
<keyword evidence="8" id="KW-0408">Iron</keyword>
<evidence type="ECO:0000256" key="1">
    <source>
        <dbReference type="ARBA" id="ARBA00007957"/>
    </source>
</evidence>
<dbReference type="InterPro" id="IPR036390">
    <property type="entry name" value="WH_DNA-bd_sf"/>
</dbReference>
<evidence type="ECO:0000256" key="5">
    <source>
        <dbReference type="ARBA" id="ARBA00023125"/>
    </source>
</evidence>
<dbReference type="PANTHER" id="PTHR33202:SF7">
    <property type="entry name" value="FERRIC UPTAKE REGULATION PROTEIN"/>
    <property type="match status" value="1"/>
</dbReference>
<feature type="binding site" evidence="7">
    <location>
        <position position="128"/>
    </location>
    <ligand>
        <name>Zn(2+)</name>
        <dbReference type="ChEBI" id="CHEBI:29105"/>
    </ligand>
</feature>
<dbReference type="GO" id="GO:0000976">
    <property type="term" value="F:transcription cis-regulatory region binding"/>
    <property type="evidence" value="ECO:0007669"/>
    <property type="project" value="TreeGrafter"/>
</dbReference>
<dbReference type="Gene3D" id="3.30.1490.190">
    <property type="match status" value="1"/>
</dbReference>
<reference evidence="9 10" key="1">
    <citation type="submission" date="2020-08" db="EMBL/GenBank/DDBJ databases">
        <title>Genomic Encyclopedia of Type Strains, Phase IV (KMG-IV): sequencing the most valuable type-strain genomes for metagenomic binning, comparative biology and taxonomic classification.</title>
        <authorList>
            <person name="Goeker M."/>
        </authorList>
    </citation>
    <scope>NUCLEOTIDE SEQUENCE [LARGE SCALE GENOMIC DNA]</scope>
    <source>
        <strain evidence="9 10">DSM 13481</strain>
    </source>
</reference>
<dbReference type="EMBL" id="JACHEX010000001">
    <property type="protein sequence ID" value="MBB6061838.1"/>
    <property type="molecule type" value="Genomic_DNA"/>
</dbReference>
<keyword evidence="6" id="KW-0804">Transcription</keyword>
<name>A0A841GQY4_9BACT</name>
<dbReference type="RefSeq" id="WP_184618589.1">
    <property type="nucleotide sequence ID" value="NZ_JACHEX010000001.1"/>
</dbReference>
<feature type="binding site" evidence="7">
    <location>
        <position position="93"/>
    </location>
    <ligand>
        <name>Zn(2+)</name>
        <dbReference type="ChEBI" id="CHEBI:29105"/>
    </ligand>
</feature>
<dbReference type="GO" id="GO:0003700">
    <property type="term" value="F:DNA-binding transcription factor activity"/>
    <property type="evidence" value="ECO:0007669"/>
    <property type="project" value="InterPro"/>
</dbReference>
<dbReference type="SUPFAM" id="SSF46785">
    <property type="entry name" value="Winged helix' DNA-binding domain"/>
    <property type="match status" value="1"/>
</dbReference>
<feature type="binding site" evidence="7">
    <location>
        <position position="131"/>
    </location>
    <ligand>
        <name>Zn(2+)</name>
        <dbReference type="ChEBI" id="CHEBI:29105"/>
    </ligand>
</feature>
<organism evidence="9 10">
    <name type="scientific">Thermosipho japonicus</name>
    <dbReference type="NCBI Taxonomy" id="90323"/>
    <lineage>
        <taxon>Bacteria</taxon>
        <taxon>Thermotogati</taxon>
        <taxon>Thermotogota</taxon>
        <taxon>Thermotogae</taxon>
        <taxon>Thermotogales</taxon>
        <taxon>Fervidobacteriaceae</taxon>
        <taxon>Thermosipho</taxon>
    </lineage>
</organism>
<keyword evidence="3 7" id="KW-0862">Zinc</keyword>
<comment type="cofactor">
    <cofactor evidence="8">
        <name>Mn(2+)</name>
        <dbReference type="ChEBI" id="CHEBI:29035"/>
    </cofactor>
    <cofactor evidence="8">
        <name>Fe(2+)</name>
        <dbReference type="ChEBI" id="CHEBI:29033"/>
    </cofactor>
    <text evidence="8">Binds 1 Mn(2+) or Fe(2+) ion per subunit.</text>
</comment>
<evidence type="ECO:0000256" key="2">
    <source>
        <dbReference type="ARBA" id="ARBA00022491"/>
    </source>
</evidence>
<evidence type="ECO:0000256" key="6">
    <source>
        <dbReference type="ARBA" id="ARBA00023163"/>
    </source>
</evidence>
<evidence type="ECO:0000313" key="9">
    <source>
        <dbReference type="EMBL" id="MBB6061838.1"/>
    </source>
</evidence>
<dbReference type="Gene3D" id="1.10.10.10">
    <property type="entry name" value="Winged helix-like DNA-binding domain superfamily/Winged helix DNA-binding domain"/>
    <property type="match status" value="1"/>
</dbReference>